<feature type="signal peptide" evidence="2">
    <location>
        <begin position="1"/>
        <end position="26"/>
    </location>
</feature>
<accession>A0A5K7ZLJ0</accession>
<evidence type="ECO:0000313" key="4">
    <source>
        <dbReference type="EMBL" id="BBO76887.1"/>
    </source>
</evidence>
<organism evidence="4 5">
    <name type="scientific">Desulfosarcina widdelii</name>
    <dbReference type="NCBI Taxonomy" id="947919"/>
    <lineage>
        <taxon>Bacteria</taxon>
        <taxon>Pseudomonadati</taxon>
        <taxon>Thermodesulfobacteriota</taxon>
        <taxon>Desulfobacteria</taxon>
        <taxon>Desulfobacterales</taxon>
        <taxon>Desulfosarcinaceae</taxon>
        <taxon>Desulfosarcina</taxon>
    </lineage>
</organism>
<evidence type="ECO:0000256" key="2">
    <source>
        <dbReference type="SAM" id="SignalP"/>
    </source>
</evidence>
<reference evidence="4 5" key="1">
    <citation type="submission" date="2019-11" db="EMBL/GenBank/DDBJ databases">
        <title>Comparative genomics of hydrocarbon-degrading Desulfosarcina strains.</title>
        <authorList>
            <person name="Watanabe M."/>
            <person name="Kojima H."/>
            <person name="Fukui M."/>
        </authorList>
    </citation>
    <scope>NUCLEOTIDE SEQUENCE [LARGE SCALE GENOMIC DNA]</scope>
    <source>
        <strain evidence="4 5">PP31</strain>
    </source>
</reference>
<protein>
    <submittedName>
        <fullName evidence="4">Serine/threonine protein kinase</fullName>
    </submittedName>
</protein>
<dbReference type="InterPro" id="IPR023796">
    <property type="entry name" value="Serpin_dom"/>
</dbReference>
<dbReference type="AlphaFoldDB" id="A0A5K7ZLJ0"/>
<dbReference type="InterPro" id="IPR023795">
    <property type="entry name" value="Serpin_CS"/>
</dbReference>
<evidence type="ECO:0000259" key="3">
    <source>
        <dbReference type="SMART" id="SM00093"/>
    </source>
</evidence>
<comment type="similarity">
    <text evidence="1">Belongs to the serpin family.</text>
</comment>
<dbReference type="InterPro" id="IPR000215">
    <property type="entry name" value="Serpin_fam"/>
</dbReference>
<dbReference type="SMART" id="SM00093">
    <property type="entry name" value="SERPIN"/>
    <property type="match status" value="1"/>
</dbReference>
<dbReference type="InterPro" id="IPR036186">
    <property type="entry name" value="Serpin_sf"/>
</dbReference>
<feature type="chain" id="PRO_5024375118" evidence="2">
    <location>
        <begin position="27"/>
        <end position="423"/>
    </location>
</feature>
<dbReference type="OrthoDB" id="9764871at2"/>
<name>A0A5K7ZLJ0_9BACT</name>
<keyword evidence="4" id="KW-0418">Kinase</keyword>
<dbReference type="InterPro" id="IPR042178">
    <property type="entry name" value="Serpin_sf_1"/>
</dbReference>
<keyword evidence="4" id="KW-0723">Serine/threonine-protein kinase</keyword>
<dbReference type="Pfam" id="PF00079">
    <property type="entry name" value="Serpin"/>
    <property type="match status" value="1"/>
</dbReference>
<keyword evidence="5" id="KW-1185">Reference proteome</keyword>
<dbReference type="PANTHER" id="PTHR11461">
    <property type="entry name" value="SERINE PROTEASE INHIBITOR, SERPIN"/>
    <property type="match status" value="1"/>
</dbReference>
<dbReference type="PROSITE" id="PS51257">
    <property type="entry name" value="PROKAR_LIPOPROTEIN"/>
    <property type="match status" value="1"/>
</dbReference>
<dbReference type="Gene3D" id="3.30.497.10">
    <property type="entry name" value="Antithrombin, subunit I, domain 2"/>
    <property type="match status" value="1"/>
</dbReference>
<dbReference type="RefSeq" id="WP_155305688.1">
    <property type="nucleotide sequence ID" value="NZ_AP021875.1"/>
</dbReference>
<evidence type="ECO:0000256" key="1">
    <source>
        <dbReference type="RuleBase" id="RU000411"/>
    </source>
</evidence>
<dbReference type="SUPFAM" id="SSF56574">
    <property type="entry name" value="Serpins"/>
    <property type="match status" value="1"/>
</dbReference>
<dbReference type="InterPro" id="IPR042185">
    <property type="entry name" value="Serpin_sf_2"/>
</dbReference>
<keyword evidence="4" id="KW-0808">Transferase</keyword>
<dbReference type="Gene3D" id="2.30.39.10">
    <property type="entry name" value="Alpha-1-antitrypsin, domain 1"/>
    <property type="match status" value="1"/>
</dbReference>
<dbReference type="GO" id="GO:0005615">
    <property type="term" value="C:extracellular space"/>
    <property type="evidence" value="ECO:0007669"/>
    <property type="project" value="InterPro"/>
</dbReference>
<dbReference type="Proteomes" id="UP000427769">
    <property type="component" value="Chromosome"/>
</dbReference>
<keyword evidence="2" id="KW-0732">Signal</keyword>
<feature type="domain" description="Serpin" evidence="3">
    <location>
        <begin position="42"/>
        <end position="420"/>
    </location>
</feature>
<sequence length="423" mass="47325">MVSILGKKLLPLLCIFITLGCTPSMANDLRESALAAGNDFALDLYNRLADSEGNLFFSPASVQTALAMTYAGAKTRTAAQMAKVLHVEKAGQGIHPAFQSLLQQLNTPRMFKSYEKVGDEIKPVEKPAYELVIANALWGQQDYPWNQAFLTLTASNYGAGLRQVDFSNHPDEARKTINNWVEEKTRDRIKDLIAKGAISPMMRLILTNAIYFKAAWAEPFDDHATREMPFHVSESSQVSVSMMFQKEGFHYLETDSFQALELPYKAYELSMIVFLPKTMDGLDDFEKSLSAEKLDRWRAALHREEVEVYFPKFEFTSSFSLSKSLKNLGMEDAFSPTSADFSGMTTAERIFISEVIHKAFVAVDEDGTTAAAATAVMMEATAMPMPKPEPKVFRADHPFLFCICHNPTGKILFMGRVADPRTR</sequence>
<dbReference type="EMBL" id="AP021875">
    <property type="protein sequence ID" value="BBO76887.1"/>
    <property type="molecule type" value="Genomic_DNA"/>
</dbReference>
<dbReference type="GO" id="GO:0004867">
    <property type="term" value="F:serine-type endopeptidase inhibitor activity"/>
    <property type="evidence" value="ECO:0007669"/>
    <property type="project" value="InterPro"/>
</dbReference>
<dbReference type="PANTHER" id="PTHR11461:SF211">
    <property type="entry name" value="GH10112P-RELATED"/>
    <property type="match status" value="1"/>
</dbReference>
<dbReference type="PROSITE" id="PS00284">
    <property type="entry name" value="SERPIN"/>
    <property type="match status" value="1"/>
</dbReference>
<gene>
    <name evidence="4" type="ORF">DSCW_43040</name>
</gene>
<dbReference type="KEGG" id="dwd:DSCW_43040"/>
<dbReference type="GO" id="GO:0004674">
    <property type="term" value="F:protein serine/threonine kinase activity"/>
    <property type="evidence" value="ECO:0007669"/>
    <property type="project" value="UniProtKB-KW"/>
</dbReference>
<dbReference type="CDD" id="cd19590">
    <property type="entry name" value="serpin_thermopin-like"/>
    <property type="match status" value="1"/>
</dbReference>
<evidence type="ECO:0000313" key="5">
    <source>
        <dbReference type="Proteomes" id="UP000427769"/>
    </source>
</evidence>
<proteinExistence type="inferred from homology"/>